<sequence>MYLRNDFRARAQEVTILSLDALERDFRFNSTLPDFIKKPSRLLARCVTIPKFTTNVLIFDTLYVHENTDVKKTVEIVKPQGRSRRHGSSVEDSGEFVIHRLSRSDRGTRLRPTVRWTGIFDQLNVAGIFEIPVWLLNIPQHHRSCSSVFYLPLTSPPWAVELEAAELEEEERQIGRQSYPDMRHKKPNITLEDDSKQTKCGCHREGYNEKINLYSGCLSSKGRLPGNQRSGNGETDVKEEGPSTDPISSDYPPLTAAMAYFHDAETSDFDDDTNGENG</sequence>
<dbReference type="EMBL" id="ML977597">
    <property type="protein sequence ID" value="KAF1999275.1"/>
    <property type="molecule type" value="Genomic_DNA"/>
</dbReference>
<gene>
    <name evidence="2" type="ORF">P154DRAFT_577204</name>
</gene>
<name>A0A6A5WJH9_9PLEO</name>
<accession>A0A6A5WJH9</accession>
<protein>
    <submittedName>
        <fullName evidence="2">Uncharacterized protein</fullName>
    </submittedName>
</protein>
<feature type="region of interest" description="Disordered" evidence="1">
    <location>
        <begin position="222"/>
        <end position="278"/>
    </location>
</feature>
<dbReference type="AlphaFoldDB" id="A0A6A5WJH9"/>
<reference evidence="2" key="1">
    <citation type="journal article" date="2020" name="Stud. Mycol.">
        <title>101 Dothideomycetes genomes: a test case for predicting lifestyles and emergence of pathogens.</title>
        <authorList>
            <person name="Haridas S."/>
            <person name="Albert R."/>
            <person name="Binder M."/>
            <person name="Bloem J."/>
            <person name="Labutti K."/>
            <person name="Salamov A."/>
            <person name="Andreopoulos B."/>
            <person name="Baker S."/>
            <person name="Barry K."/>
            <person name="Bills G."/>
            <person name="Bluhm B."/>
            <person name="Cannon C."/>
            <person name="Castanera R."/>
            <person name="Culley D."/>
            <person name="Daum C."/>
            <person name="Ezra D."/>
            <person name="Gonzalez J."/>
            <person name="Henrissat B."/>
            <person name="Kuo A."/>
            <person name="Liang C."/>
            <person name="Lipzen A."/>
            <person name="Lutzoni F."/>
            <person name="Magnuson J."/>
            <person name="Mondo S."/>
            <person name="Nolan M."/>
            <person name="Ohm R."/>
            <person name="Pangilinan J."/>
            <person name="Park H.-J."/>
            <person name="Ramirez L."/>
            <person name="Alfaro M."/>
            <person name="Sun H."/>
            <person name="Tritt A."/>
            <person name="Yoshinaga Y."/>
            <person name="Zwiers L.-H."/>
            <person name="Turgeon B."/>
            <person name="Goodwin S."/>
            <person name="Spatafora J."/>
            <person name="Crous P."/>
            <person name="Grigoriev I."/>
        </authorList>
    </citation>
    <scope>NUCLEOTIDE SEQUENCE</scope>
    <source>
        <strain evidence="2">CBS 123094</strain>
    </source>
</reference>
<evidence type="ECO:0000313" key="3">
    <source>
        <dbReference type="Proteomes" id="UP000799779"/>
    </source>
</evidence>
<proteinExistence type="predicted"/>
<keyword evidence="3" id="KW-1185">Reference proteome</keyword>
<feature type="compositionally biased region" description="Acidic residues" evidence="1">
    <location>
        <begin position="266"/>
        <end position="278"/>
    </location>
</feature>
<evidence type="ECO:0000256" key="1">
    <source>
        <dbReference type="SAM" id="MobiDB-lite"/>
    </source>
</evidence>
<dbReference type="Proteomes" id="UP000799779">
    <property type="component" value="Unassembled WGS sequence"/>
</dbReference>
<organism evidence="2 3">
    <name type="scientific">Amniculicola lignicola CBS 123094</name>
    <dbReference type="NCBI Taxonomy" id="1392246"/>
    <lineage>
        <taxon>Eukaryota</taxon>
        <taxon>Fungi</taxon>
        <taxon>Dikarya</taxon>
        <taxon>Ascomycota</taxon>
        <taxon>Pezizomycotina</taxon>
        <taxon>Dothideomycetes</taxon>
        <taxon>Pleosporomycetidae</taxon>
        <taxon>Pleosporales</taxon>
        <taxon>Amniculicolaceae</taxon>
        <taxon>Amniculicola</taxon>
    </lineage>
</organism>
<evidence type="ECO:0000313" key="2">
    <source>
        <dbReference type="EMBL" id="KAF1999275.1"/>
    </source>
</evidence>